<dbReference type="InterPro" id="IPR006976">
    <property type="entry name" value="VanZ-like"/>
</dbReference>
<comment type="caution">
    <text evidence="3">The sequence shown here is derived from an EMBL/GenBank/DDBJ whole genome shotgun (WGS) entry which is preliminary data.</text>
</comment>
<dbReference type="InterPro" id="IPR053150">
    <property type="entry name" value="Teicoplanin_resist-assoc"/>
</dbReference>
<feature type="domain" description="VanZ-like" evidence="2">
    <location>
        <begin position="9"/>
        <end position="97"/>
    </location>
</feature>
<gene>
    <name evidence="3" type="ORF">J2Z83_003126</name>
</gene>
<feature type="transmembrane region" description="Helical" evidence="1">
    <location>
        <begin position="23"/>
        <end position="41"/>
    </location>
</feature>
<evidence type="ECO:0000313" key="3">
    <source>
        <dbReference type="EMBL" id="MBP1970989.1"/>
    </source>
</evidence>
<accession>A0ABS4ILV3</accession>
<evidence type="ECO:0000256" key="1">
    <source>
        <dbReference type="SAM" id="Phobius"/>
    </source>
</evidence>
<evidence type="ECO:0000313" key="4">
    <source>
        <dbReference type="Proteomes" id="UP001519345"/>
    </source>
</evidence>
<protein>
    <submittedName>
        <fullName evidence="3">Glycopeptide antibiotics resistance protein</fullName>
    </submittedName>
</protein>
<proteinExistence type="predicted"/>
<dbReference type="Proteomes" id="UP001519345">
    <property type="component" value="Unassembled WGS sequence"/>
</dbReference>
<dbReference type="Pfam" id="PF04892">
    <property type="entry name" value="VanZ"/>
    <property type="match status" value="1"/>
</dbReference>
<organism evidence="3 4">
    <name type="scientific">Virgibacillus natechei</name>
    <dbReference type="NCBI Taxonomy" id="1216297"/>
    <lineage>
        <taxon>Bacteria</taxon>
        <taxon>Bacillati</taxon>
        <taxon>Bacillota</taxon>
        <taxon>Bacilli</taxon>
        <taxon>Bacillales</taxon>
        <taxon>Bacillaceae</taxon>
        <taxon>Virgibacillus</taxon>
    </lineage>
</organism>
<feature type="transmembrane region" description="Helical" evidence="1">
    <location>
        <begin position="48"/>
        <end position="70"/>
    </location>
</feature>
<dbReference type="PANTHER" id="PTHR36834">
    <property type="entry name" value="MEMBRANE PROTEIN-RELATED"/>
    <property type="match status" value="1"/>
</dbReference>
<feature type="transmembrane region" description="Helical" evidence="1">
    <location>
        <begin position="82"/>
        <end position="100"/>
    </location>
</feature>
<sequence length="129" mass="14455">MGGQNVWRDLNLIPFYEGITKEGILNVIMFLPMGVALPFLLKANIVKVFTVSLAFSVLIELSQLAVALYAGYTFRVVDVNDVIMNVFGAVVGYLILFKLFKLIYKWAKNKFSIESDGNSFLIHIDKSVS</sequence>
<keyword evidence="1" id="KW-0812">Transmembrane</keyword>
<keyword evidence="1" id="KW-0472">Membrane</keyword>
<evidence type="ECO:0000259" key="2">
    <source>
        <dbReference type="Pfam" id="PF04892"/>
    </source>
</evidence>
<dbReference type="EMBL" id="JAGGKX010000019">
    <property type="protein sequence ID" value="MBP1970989.1"/>
    <property type="molecule type" value="Genomic_DNA"/>
</dbReference>
<reference evidence="3 4" key="1">
    <citation type="submission" date="2021-03" db="EMBL/GenBank/DDBJ databases">
        <title>Genomic Encyclopedia of Type Strains, Phase IV (KMG-IV): sequencing the most valuable type-strain genomes for metagenomic binning, comparative biology and taxonomic classification.</title>
        <authorList>
            <person name="Goeker M."/>
        </authorList>
    </citation>
    <scope>NUCLEOTIDE SEQUENCE [LARGE SCALE GENOMIC DNA]</scope>
    <source>
        <strain evidence="3 4">DSM 25609</strain>
    </source>
</reference>
<dbReference type="PANTHER" id="PTHR36834:SF1">
    <property type="entry name" value="INTEGRAL MEMBRANE PROTEIN"/>
    <property type="match status" value="1"/>
</dbReference>
<name>A0ABS4ILV3_9BACI</name>
<keyword evidence="1" id="KW-1133">Transmembrane helix</keyword>
<keyword evidence="4" id="KW-1185">Reference proteome</keyword>